<protein>
    <recommendedName>
        <fullName evidence="1">KIB1-4 beta-propeller domain-containing protein</fullName>
    </recommendedName>
</protein>
<sequence>MELKIRGDKVSFQGGNKNSEYGYMVGPSGKDYVSYDDETDYWKNSLAVLWINETTRDYVVAWTFKQKYLFSNKKGNGFWFNMNLNGKNLDVLDMACEKSKLYLFTSDYYIKSFYFSEGSLIEEENPYSNHPFNFVGEPSESVWGRKIAIRRSREVLIVLSLKEIVKNEEKLLFYIFKMNLESYKWERVYSIGDEMLIFGRGVTVPLALKDLGHGIKSDSIYFVDDEDVWPDHKDWPDYKDHVSNCGVFDIATSKIEWPKKIYFSVNKTQWFVWGSSSGFNCNVDFVDEVINRNGSKLSSKPRSSSNSSPVTVGTWTLGQNHNICSDSLEKHSEIVLKLEDHQSTIYKGMIQTVIQQRTWHRMKQEFMQTTTEILKDLCDAGVSTESIRVVFHRRDVSFSGGSDTFGSKKKDCENIWSLGFCLEYIYMAAVTKRAVREDGDAPVLPGGSQDMRGLILFPKSI</sequence>
<name>A0A8T2G1G1_ARASU</name>
<proteinExistence type="predicted"/>
<dbReference type="InterPro" id="IPR050942">
    <property type="entry name" value="F-box_BR-signaling"/>
</dbReference>
<accession>A0A8T2G1G1</accession>
<dbReference type="PANTHER" id="PTHR44259">
    <property type="entry name" value="OS07G0183000 PROTEIN-RELATED"/>
    <property type="match status" value="1"/>
</dbReference>
<feature type="domain" description="KIB1-4 beta-propeller" evidence="1">
    <location>
        <begin position="46"/>
        <end position="249"/>
    </location>
</feature>
<evidence type="ECO:0000313" key="2">
    <source>
        <dbReference type="EMBL" id="KAG7640533.1"/>
    </source>
</evidence>
<comment type="caution">
    <text evidence="2">The sequence shown here is derived from an EMBL/GenBank/DDBJ whole genome shotgun (WGS) entry which is preliminary data.</text>
</comment>
<organism evidence="2 3">
    <name type="scientific">Arabidopsis suecica</name>
    <name type="common">Swedish thale-cress</name>
    <name type="synonym">Cardaminopsis suecica</name>
    <dbReference type="NCBI Taxonomy" id="45249"/>
    <lineage>
        <taxon>Eukaryota</taxon>
        <taxon>Viridiplantae</taxon>
        <taxon>Streptophyta</taxon>
        <taxon>Embryophyta</taxon>
        <taxon>Tracheophyta</taxon>
        <taxon>Spermatophyta</taxon>
        <taxon>Magnoliopsida</taxon>
        <taxon>eudicotyledons</taxon>
        <taxon>Gunneridae</taxon>
        <taxon>Pentapetalae</taxon>
        <taxon>rosids</taxon>
        <taxon>malvids</taxon>
        <taxon>Brassicales</taxon>
        <taxon>Brassicaceae</taxon>
        <taxon>Camelineae</taxon>
        <taxon>Arabidopsis</taxon>
    </lineage>
</organism>
<dbReference type="Pfam" id="PF03478">
    <property type="entry name" value="Beta-prop_KIB1-4"/>
    <property type="match status" value="1"/>
</dbReference>
<dbReference type="AlphaFoldDB" id="A0A8T2G1G1"/>
<evidence type="ECO:0000259" key="1">
    <source>
        <dbReference type="Pfam" id="PF03478"/>
    </source>
</evidence>
<keyword evidence="3" id="KW-1185">Reference proteome</keyword>
<gene>
    <name evidence="2" type="ORF">ISN44_As02g003790</name>
</gene>
<evidence type="ECO:0000313" key="3">
    <source>
        <dbReference type="Proteomes" id="UP000694251"/>
    </source>
</evidence>
<dbReference type="OrthoDB" id="1020597at2759"/>
<dbReference type="PANTHER" id="PTHR44259:SF104">
    <property type="entry name" value="F-BOX ONLY PROTEIN (DUF295)-RELATED"/>
    <property type="match status" value="1"/>
</dbReference>
<dbReference type="EMBL" id="JAEFBJ010000002">
    <property type="protein sequence ID" value="KAG7640533.1"/>
    <property type="molecule type" value="Genomic_DNA"/>
</dbReference>
<reference evidence="2 3" key="1">
    <citation type="submission" date="2020-12" db="EMBL/GenBank/DDBJ databases">
        <title>Concerted genomic and epigenomic changes stabilize Arabidopsis allopolyploids.</title>
        <authorList>
            <person name="Chen Z."/>
        </authorList>
    </citation>
    <scope>NUCLEOTIDE SEQUENCE [LARGE SCALE GENOMIC DNA]</scope>
    <source>
        <strain evidence="2">As9502</strain>
        <tissue evidence="2">Leaf</tissue>
    </source>
</reference>
<dbReference type="Proteomes" id="UP000694251">
    <property type="component" value="Chromosome 2"/>
</dbReference>
<dbReference type="InterPro" id="IPR005174">
    <property type="entry name" value="KIB1-4_b-propeller"/>
</dbReference>